<gene>
    <name evidence="2" type="ORF">HOQ43_10765</name>
</gene>
<sequence>MSAQTVTSAVATRDNSTAALIEQYRGDIATVLPSHVKPEMWVRLAVGAVRRDKNLAAAAASDPASLMAAVMDAARQGLEPGTEQYYLTTRKVAGKQSVQGIRGYQGEIELIYRAGAVSSVIVEVVRAKDKFAYTPGRDERPLHEIDWDDEDRGELRLAYAYAIMRDGATSKVVVLNKRHIAEAKRNSSGASSPYSPWQKHEEAMWLKTAAHRLTKWVPTSAEYRREQLRAEAEVAAEVAAKPEPVHAAPPATDEAAATDITDTYIDGEVVDAPPPSGADFAPRADFDDEAWRAGESR</sequence>
<organism evidence="2 3">
    <name type="scientific">Glycomyces artemisiae</name>
    <dbReference type="NCBI Taxonomy" id="1076443"/>
    <lineage>
        <taxon>Bacteria</taxon>
        <taxon>Bacillati</taxon>
        <taxon>Actinomycetota</taxon>
        <taxon>Actinomycetes</taxon>
        <taxon>Glycomycetales</taxon>
        <taxon>Glycomycetaceae</taxon>
        <taxon>Glycomyces</taxon>
    </lineage>
</organism>
<evidence type="ECO:0000313" key="3">
    <source>
        <dbReference type="Proteomes" id="UP000574690"/>
    </source>
</evidence>
<proteinExistence type="predicted"/>
<dbReference type="Pfam" id="PF03837">
    <property type="entry name" value="RecT"/>
    <property type="match status" value="1"/>
</dbReference>
<evidence type="ECO:0000256" key="1">
    <source>
        <dbReference type="SAM" id="MobiDB-lite"/>
    </source>
</evidence>
<reference evidence="2 3" key="1">
    <citation type="submission" date="2020-05" db="EMBL/GenBank/DDBJ databases">
        <title>DNA-SIP metagenomic assembled genomes.</title>
        <authorList>
            <person name="Yu J."/>
        </authorList>
    </citation>
    <scope>NUCLEOTIDE SEQUENCE [LARGE SCALE GENOMIC DNA]</scope>
    <source>
        <strain evidence="2">Bin5.27</strain>
    </source>
</reference>
<dbReference type="InterPro" id="IPR018330">
    <property type="entry name" value="RecT_fam"/>
</dbReference>
<accession>A0A850C7R5</accession>
<dbReference type="GO" id="GO:0006259">
    <property type="term" value="P:DNA metabolic process"/>
    <property type="evidence" value="ECO:0007669"/>
    <property type="project" value="InterPro"/>
</dbReference>
<evidence type="ECO:0000313" key="2">
    <source>
        <dbReference type="EMBL" id="NUQ88931.1"/>
    </source>
</evidence>
<feature type="region of interest" description="Disordered" evidence="1">
    <location>
        <begin position="267"/>
        <end position="297"/>
    </location>
</feature>
<protein>
    <submittedName>
        <fullName evidence="2">Recombinase RecT</fullName>
    </submittedName>
</protein>
<dbReference type="InterPro" id="IPR004590">
    <property type="entry name" value="ssDNA_annealing_RecT"/>
</dbReference>
<feature type="compositionally biased region" description="Basic and acidic residues" evidence="1">
    <location>
        <begin position="282"/>
        <end position="297"/>
    </location>
</feature>
<dbReference type="AlphaFoldDB" id="A0A850C7R5"/>
<dbReference type="Proteomes" id="UP000574690">
    <property type="component" value="Unassembled WGS sequence"/>
</dbReference>
<dbReference type="GO" id="GO:0003677">
    <property type="term" value="F:DNA binding"/>
    <property type="evidence" value="ECO:0007669"/>
    <property type="project" value="InterPro"/>
</dbReference>
<comment type="caution">
    <text evidence="2">The sequence shown here is derived from an EMBL/GenBank/DDBJ whole genome shotgun (WGS) entry which is preliminary data.</text>
</comment>
<dbReference type="NCBIfam" id="TIGR00616">
    <property type="entry name" value="rect"/>
    <property type="match status" value="1"/>
</dbReference>
<dbReference type="EMBL" id="JABFXE010000451">
    <property type="protein sequence ID" value="NUQ88931.1"/>
    <property type="molecule type" value="Genomic_DNA"/>
</dbReference>
<name>A0A850C7R5_9ACTN</name>